<gene>
    <name evidence="2" type="ORF">GCM10010326_20950</name>
</gene>
<protein>
    <submittedName>
        <fullName evidence="2">Alpha/beta hydrolase</fullName>
    </submittedName>
</protein>
<comment type="caution">
    <text evidence="2">The sequence shown here is derived from an EMBL/GenBank/DDBJ whole genome shotgun (WGS) entry which is preliminary data.</text>
</comment>
<dbReference type="EMBL" id="BMUU01000003">
    <property type="protein sequence ID" value="GGY27207.1"/>
    <property type="molecule type" value="Genomic_DNA"/>
</dbReference>
<dbReference type="SUPFAM" id="SSF53474">
    <property type="entry name" value="alpha/beta-Hydrolases"/>
    <property type="match status" value="1"/>
</dbReference>
<dbReference type="PRINTS" id="PR00111">
    <property type="entry name" value="ABHYDROLASE"/>
</dbReference>
<dbReference type="GeneID" id="96290085"/>
<keyword evidence="2" id="KW-0378">Hydrolase</keyword>
<accession>A0ABQ2ZYM2</accession>
<organism evidence="2 3">
    <name type="scientific">Streptomyces xanthochromogenes</name>
    <dbReference type="NCBI Taxonomy" id="67384"/>
    <lineage>
        <taxon>Bacteria</taxon>
        <taxon>Bacillati</taxon>
        <taxon>Actinomycetota</taxon>
        <taxon>Actinomycetes</taxon>
        <taxon>Kitasatosporales</taxon>
        <taxon>Streptomycetaceae</taxon>
        <taxon>Streptomyces</taxon>
    </lineage>
</organism>
<keyword evidence="3" id="KW-1185">Reference proteome</keyword>
<dbReference type="RefSeq" id="WP_190026861.1">
    <property type="nucleotide sequence ID" value="NZ_BMUU01000003.1"/>
</dbReference>
<dbReference type="InterPro" id="IPR000639">
    <property type="entry name" value="Epox_hydrolase-like"/>
</dbReference>
<dbReference type="InterPro" id="IPR000073">
    <property type="entry name" value="AB_hydrolase_1"/>
</dbReference>
<evidence type="ECO:0000313" key="2">
    <source>
        <dbReference type="EMBL" id="GGY27207.1"/>
    </source>
</evidence>
<sequence>MTVTSPPPGTRHRTPVVLLHALSLHASMWDAQVRALRTRGHPVLAVDQRGFGRAPLGDRPPSLDVIADDLARTLDEHGMDRVVLAGSSMGGYAAMAFLRRFPGRVAGLALLSARATADAPEAAAQRHRFAELVQDPAHRPALVERATPLLLADTTRADRPELLARVLADAHAADPAALAWAQRAIAGRPDSTGVLRAARMPALVIAGARDALVAPPEARHVADALPQGRLVTLAGAGHLQPLEAPDEVTHALGGLLDEVDATAGVGSGVPAC</sequence>
<dbReference type="GO" id="GO:0016787">
    <property type="term" value="F:hydrolase activity"/>
    <property type="evidence" value="ECO:0007669"/>
    <property type="project" value="UniProtKB-KW"/>
</dbReference>
<dbReference type="InterPro" id="IPR050266">
    <property type="entry name" value="AB_hydrolase_sf"/>
</dbReference>
<name>A0ABQ2ZYM2_9ACTN</name>
<dbReference type="Gene3D" id="3.40.50.1820">
    <property type="entry name" value="alpha/beta hydrolase"/>
    <property type="match status" value="1"/>
</dbReference>
<dbReference type="InterPro" id="IPR029058">
    <property type="entry name" value="AB_hydrolase_fold"/>
</dbReference>
<evidence type="ECO:0000313" key="3">
    <source>
        <dbReference type="Proteomes" id="UP000600946"/>
    </source>
</evidence>
<feature type="domain" description="Serine aminopeptidase S33" evidence="1">
    <location>
        <begin position="12"/>
        <end position="238"/>
    </location>
</feature>
<dbReference type="PRINTS" id="PR00412">
    <property type="entry name" value="EPOXHYDRLASE"/>
</dbReference>
<dbReference type="InterPro" id="IPR022742">
    <property type="entry name" value="Hydrolase_4"/>
</dbReference>
<evidence type="ECO:0000259" key="1">
    <source>
        <dbReference type="Pfam" id="PF12146"/>
    </source>
</evidence>
<proteinExistence type="predicted"/>
<dbReference type="PANTHER" id="PTHR43798">
    <property type="entry name" value="MONOACYLGLYCEROL LIPASE"/>
    <property type="match status" value="1"/>
</dbReference>
<reference evidence="3" key="1">
    <citation type="journal article" date="2019" name="Int. J. Syst. Evol. Microbiol.">
        <title>The Global Catalogue of Microorganisms (GCM) 10K type strain sequencing project: providing services to taxonomists for standard genome sequencing and annotation.</title>
        <authorList>
            <consortium name="The Broad Institute Genomics Platform"/>
            <consortium name="The Broad Institute Genome Sequencing Center for Infectious Disease"/>
            <person name="Wu L."/>
            <person name="Ma J."/>
        </authorList>
    </citation>
    <scope>NUCLEOTIDE SEQUENCE [LARGE SCALE GENOMIC DNA]</scope>
    <source>
        <strain evidence="3">JCM 4594</strain>
    </source>
</reference>
<dbReference type="Proteomes" id="UP000600946">
    <property type="component" value="Unassembled WGS sequence"/>
</dbReference>
<dbReference type="Pfam" id="PF12146">
    <property type="entry name" value="Hydrolase_4"/>
    <property type="match status" value="1"/>
</dbReference>